<sequence length="448" mass="47212">MSFTTRCPACGTMFKVVPDQLKISDGWVRCGHCADVFDATLYLQTWEAPAPEPQPVPAAAPAAALESPAGHPSGMAPASVPSETANALPSQESLTPAIEEAIPQATGVWDPSAAVIEDANELSGQTPQNGWLASSDIDDGDWLLAPPAEEWSPQREAQDAADWQALQAPVDPPFESPFAPLEAVRALAESGPLDFEGQLELANQPESPAVASRDDSADFQAELKRFAAAAAGASRAVEAEVKTAPPPPAPAPAPPSVPLPQPERVSLEDDPAVQEVEPGFVLQARRQAFWRSPGMRAALLLLAVTLTALLAAQWAVQERDQLAARQPSLVPLLNLLCKPSGCVLQAPRNIEAVVIDSSTLVRRLGNFYSFDLVLKNSASTPVAMPALELSLTDTTDAVIARRVFLAEELPGAPVVLPAQGTQAVSLRLSLAEGGASAMTGYRALVFYP</sequence>
<dbReference type="InterPro" id="IPR011723">
    <property type="entry name" value="Znf/thioredoxin_put"/>
</dbReference>
<keyword evidence="4" id="KW-1185">Reference proteome</keyword>
<gene>
    <name evidence="3" type="ORF">F3K02_00375</name>
</gene>
<evidence type="ECO:0000313" key="3">
    <source>
        <dbReference type="EMBL" id="NWF43721.1"/>
    </source>
</evidence>
<protein>
    <submittedName>
        <fullName evidence="3">DUF3426 domain-containing protein</fullName>
    </submittedName>
</protein>
<name>A0A7Y8GSS0_9BURK</name>
<reference evidence="3 4" key="1">
    <citation type="submission" date="2019-09" db="EMBL/GenBank/DDBJ databases">
        <title>Hydrogenophaga aromatica sp. nov., isolated from a para-xylene-degrading enrichment culture.</title>
        <authorList>
            <person name="Tancsics A."/>
            <person name="Banerjee S."/>
        </authorList>
    </citation>
    <scope>NUCLEOTIDE SEQUENCE [LARGE SCALE GENOMIC DNA]</scope>
    <source>
        <strain evidence="3 4">D2P1</strain>
    </source>
</reference>
<dbReference type="Proteomes" id="UP000545507">
    <property type="component" value="Unassembled WGS sequence"/>
</dbReference>
<evidence type="ECO:0000259" key="2">
    <source>
        <dbReference type="Pfam" id="PF13719"/>
    </source>
</evidence>
<comment type="caution">
    <text evidence="3">The sequence shown here is derived from an EMBL/GenBank/DDBJ whole genome shotgun (WGS) entry which is preliminary data.</text>
</comment>
<dbReference type="RefSeq" id="WP_177132743.1">
    <property type="nucleotide sequence ID" value="NZ_VYGV01000001.1"/>
</dbReference>
<dbReference type="NCBIfam" id="TIGR02098">
    <property type="entry name" value="MJ0042_CXXC"/>
    <property type="match status" value="1"/>
</dbReference>
<dbReference type="AlphaFoldDB" id="A0A7Y8GSS0"/>
<dbReference type="Pfam" id="PF13719">
    <property type="entry name" value="Zn_ribbon_5"/>
    <property type="match status" value="1"/>
</dbReference>
<proteinExistence type="predicted"/>
<accession>A0A7Y8GSS0</accession>
<feature type="region of interest" description="Disordered" evidence="1">
    <location>
        <begin position="237"/>
        <end position="264"/>
    </location>
</feature>
<feature type="compositionally biased region" description="Polar residues" evidence="1">
    <location>
        <begin position="81"/>
        <end position="91"/>
    </location>
</feature>
<dbReference type="InterPro" id="IPR021834">
    <property type="entry name" value="DUF3426"/>
</dbReference>
<feature type="region of interest" description="Disordered" evidence="1">
    <location>
        <begin position="53"/>
        <end position="91"/>
    </location>
</feature>
<feature type="compositionally biased region" description="Low complexity" evidence="1">
    <location>
        <begin position="59"/>
        <end position="69"/>
    </location>
</feature>
<organism evidence="3 4">
    <name type="scientific">Hydrogenophaga aromaticivorans</name>
    <dbReference type="NCBI Taxonomy" id="2610898"/>
    <lineage>
        <taxon>Bacteria</taxon>
        <taxon>Pseudomonadati</taxon>
        <taxon>Pseudomonadota</taxon>
        <taxon>Betaproteobacteria</taxon>
        <taxon>Burkholderiales</taxon>
        <taxon>Comamonadaceae</taxon>
        <taxon>Hydrogenophaga</taxon>
    </lineage>
</organism>
<dbReference type="Pfam" id="PF11906">
    <property type="entry name" value="DUF3426"/>
    <property type="match status" value="1"/>
</dbReference>
<evidence type="ECO:0000313" key="4">
    <source>
        <dbReference type="Proteomes" id="UP000545507"/>
    </source>
</evidence>
<feature type="compositionally biased region" description="Pro residues" evidence="1">
    <location>
        <begin position="244"/>
        <end position="261"/>
    </location>
</feature>
<dbReference type="EMBL" id="VYGV01000001">
    <property type="protein sequence ID" value="NWF43721.1"/>
    <property type="molecule type" value="Genomic_DNA"/>
</dbReference>
<evidence type="ECO:0000256" key="1">
    <source>
        <dbReference type="SAM" id="MobiDB-lite"/>
    </source>
</evidence>
<feature type="domain" description="Zinc finger/thioredoxin putative" evidence="2">
    <location>
        <begin position="5"/>
        <end position="39"/>
    </location>
</feature>